<feature type="domain" description="Riboflavin kinase" evidence="18">
    <location>
        <begin position="97"/>
        <end position="218"/>
    </location>
</feature>
<evidence type="ECO:0000256" key="9">
    <source>
        <dbReference type="ARBA" id="ARBA00022723"/>
    </source>
</evidence>
<proteinExistence type="inferred from homology"/>
<dbReference type="InterPro" id="IPR036388">
    <property type="entry name" value="WH-like_DNA-bd_sf"/>
</dbReference>
<comment type="pathway">
    <text evidence="2 17">Cofactor biosynthesis; FMN biosynthesis; FMN from riboflavin (CTP route): step 1/1.</text>
</comment>
<dbReference type="InterPro" id="IPR023465">
    <property type="entry name" value="Riboflavin_kinase_dom_sf"/>
</dbReference>
<evidence type="ECO:0000256" key="17">
    <source>
        <dbReference type="HAMAP-Rule" id="MF_01285"/>
    </source>
</evidence>
<evidence type="ECO:0000256" key="12">
    <source>
        <dbReference type="ARBA" id="ARBA00022842"/>
    </source>
</evidence>
<dbReference type="CDD" id="cd00090">
    <property type="entry name" value="HTH_ARSR"/>
    <property type="match status" value="1"/>
</dbReference>
<dbReference type="GO" id="GO:0000287">
    <property type="term" value="F:magnesium ion binding"/>
    <property type="evidence" value="ECO:0007669"/>
    <property type="project" value="UniProtKB-UniRule"/>
</dbReference>
<dbReference type="Gene3D" id="2.40.30.30">
    <property type="entry name" value="Riboflavin kinase-like"/>
    <property type="match status" value="1"/>
</dbReference>
<keyword evidence="8 17" id="KW-0808">Transferase</keyword>
<feature type="binding site" evidence="17">
    <location>
        <position position="130"/>
    </location>
    <ligand>
        <name>Mg(2+)</name>
        <dbReference type="ChEBI" id="CHEBI:18420"/>
    </ligand>
</feature>
<dbReference type="EC" id="2.7.1.161" evidence="4 17"/>
<evidence type="ECO:0000256" key="6">
    <source>
        <dbReference type="ARBA" id="ARBA00022630"/>
    </source>
</evidence>
<evidence type="ECO:0000256" key="7">
    <source>
        <dbReference type="ARBA" id="ARBA00022643"/>
    </source>
</evidence>
<accession>A0A075HUW0</accession>
<dbReference type="InterPro" id="IPR039063">
    <property type="entry name" value="RibK_CTP-dep"/>
</dbReference>
<evidence type="ECO:0000256" key="2">
    <source>
        <dbReference type="ARBA" id="ARBA00005219"/>
    </source>
</evidence>
<dbReference type="Gene3D" id="1.10.10.10">
    <property type="entry name" value="Winged helix-like DNA-binding domain superfamily/Winged helix DNA-binding domain"/>
    <property type="match status" value="1"/>
</dbReference>
<reference evidence="19" key="1">
    <citation type="journal article" date="2014" name="Genome Biol. Evol.">
        <title>Pangenome evidence for extensive interdomain horizontal transfer affecting lineage core and shell genes in uncultured planktonic thaumarchaeota and euryarchaeota.</title>
        <authorList>
            <person name="Deschamps P."/>
            <person name="Zivanovic Y."/>
            <person name="Moreira D."/>
            <person name="Rodriguez-Valera F."/>
            <person name="Lopez-Garcia P."/>
        </authorList>
    </citation>
    <scope>NUCLEOTIDE SEQUENCE</scope>
</reference>
<keyword evidence="11 17" id="KW-0418">Kinase</keyword>
<feature type="binding site" evidence="17">
    <location>
        <begin position="200"/>
        <end position="203"/>
    </location>
    <ligand>
        <name>CDP</name>
        <dbReference type="ChEBI" id="CHEBI:58069"/>
    </ligand>
</feature>
<comment type="cofactor">
    <cofactor evidence="17">
        <name>Mg(2+)</name>
        <dbReference type="ChEBI" id="CHEBI:18420"/>
    </cofactor>
    <text evidence="17">Binds 1 Mg(2+) ion per subunit.</text>
</comment>
<evidence type="ECO:0000256" key="16">
    <source>
        <dbReference type="ARBA" id="ARBA00047857"/>
    </source>
</evidence>
<dbReference type="EMBL" id="KF901136">
    <property type="protein sequence ID" value="AIF19400.1"/>
    <property type="molecule type" value="Genomic_DNA"/>
</dbReference>
<evidence type="ECO:0000256" key="15">
    <source>
        <dbReference type="ARBA" id="ARBA00033116"/>
    </source>
</evidence>
<dbReference type="GO" id="GO:0009231">
    <property type="term" value="P:riboflavin biosynthetic process"/>
    <property type="evidence" value="ECO:0007669"/>
    <property type="project" value="InterPro"/>
</dbReference>
<keyword evidence="10 17" id="KW-0547">Nucleotide-binding</keyword>
<name>A0A075HUW0_9ARCH</name>
<comment type="catalytic activity">
    <reaction evidence="16 17">
        <text>riboflavin + CTP = CDP + FMN + H(+)</text>
        <dbReference type="Rhea" id="RHEA:25021"/>
        <dbReference type="ChEBI" id="CHEBI:15378"/>
        <dbReference type="ChEBI" id="CHEBI:37563"/>
        <dbReference type="ChEBI" id="CHEBI:57986"/>
        <dbReference type="ChEBI" id="CHEBI:58069"/>
        <dbReference type="ChEBI" id="CHEBI:58210"/>
        <dbReference type="EC" id="2.7.1.161"/>
    </reaction>
</comment>
<sequence length="220" mass="24630">MKSSYLSTFIQLLLLGAKNPIELSTYELAQSIDKTQQTASQHLLFLEKNNLIFRYKIDGNDVIKISDSGLDYLKSVNQQITSAFDENPSDIITGTLFSGLGEGAYYISLAGYKKQFVSKLGFEPYPGTLNLKISDVAHKQFFDKLSKPDGILIEGFTDKKRTYGNVKCFPCTINSNIQGSIIVIERTHHDHSVVELISPIFLRKKLKLNDGDEVSVQVDI</sequence>
<evidence type="ECO:0000256" key="3">
    <source>
        <dbReference type="ARBA" id="ARBA00006428"/>
    </source>
</evidence>
<keyword evidence="7 17" id="KW-0288">FMN</keyword>
<dbReference type="HAMAP" id="MF_01285">
    <property type="entry name" value="Riboflavin_kinase"/>
    <property type="match status" value="1"/>
</dbReference>
<dbReference type="GO" id="GO:0000166">
    <property type="term" value="F:nucleotide binding"/>
    <property type="evidence" value="ECO:0007669"/>
    <property type="project" value="UniProtKB-UniRule"/>
</dbReference>
<protein>
    <recommendedName>
        <fullName evidence="5 17">Riboflavin kinase</fullName>
        <shortName evidence="17">RFK</shortName>
        <ecNumber evidence="4 17">2.7.1.161</ecNumber>
    </recommendedName>
    <alternativeName>
        <fullName evidence="14 17">CTP-dependent riboflavin kinase</fullName>
    </alternativeName>
    <alternativeName>
        <fullName evidence="15 17">CTP:riboflavin 5'-phosphotransferase</fullName>
    </alternativeName>
    <alternativeName>
        <fullName evidence="13 17">Flavokinase</fullName>
    </alternativeName>
</protein>
<feature type="binding site" evidence="17">
    <location>
        <position position="195"/>
    </location>
    <ligand>
        <name>FMN</name>
        <dbReference type="ChEBI" id="CHEBI:58210"/>
    </ligand>
</feature>
<evidence type="ECO:0000256" key="5">
    <source>
        <dbReference type="ARBA" id="ARBA00017394"/>
    </source>
</evidence>
<dbReference type="PANTHER" id="PTHR40706">
    <property type="entry name" value="RIBOFLAVIN KINASE"/>
    <property type="match status" value="1"/>
</dbReference>
<keyword evidence="12 17" id="KW-0460">Magnesium</keyword>
<keyword evidence="9 17" id="KW-0479">Metal-binding</keyword>
<feature type="binding site" evidence="17">
    <location>
        <position position="187"/>
    </location>
    <ligand>
        <name>FMN</name>
        <dbReference type="ChEBI" id="CHEBI:58210"/>
    </ligand>
</feature>
<dbReference type="GO" id="GO:0008531">
    <property type="term" value="F:riboflavin kinase activity"/>
    <property type="evidence" value="ECO:0007669"/>
    <property type="project" value="InterPro"/>
</dbReference>
<feature type="binding site" evidence="17">
    <location>
        <position position="128"/>
    </location>
    <ligand>
        <name>Mg(2+)</name>
        <dbReference type="ChEBI" id="CHEBI:18420"/>
    </ligand>
</feature>
<comment type="similarity">
    <text evidence="3 17">Belongs to the archaeal riboflavin kinase family.</text>
</comment>
<evidence type="ECO:0000313" key="19">
    <source>
        <dbReference type="EMBL" id="AIF19400.1"/>
    </source>
</evidence>
<evidence type="ECO:0000256" key="14">
    <source>
        <dbReference type="ARBA" id="ARBA00030544"/>
    </source>
</evidence>
<evidence type="ECO:0000256" key="10">
    <source>
        <dbReference type="ARBA" id="ARBA00022741"/>
    </source>
</evidence>
<organism evidence="19">
    <name type="scientific">uncultured marine thaumarchaeote KM3_86_F11</name>
    <dbReference type="NCBI Taxonomy" id="1456322"/>
    <lineage>
        <taxon>Archaea</taxon>
        <taxon>Nitrososphaerota</taxon>
        <taxon>environmental samples</taxon>
    </lineage>
</organism>
<dbReference type="InterPro" id="IPR011991">
    <property type="entry name" value="ArsR-like_HTH"/>
</dbReference>
<dbReference type="UniPathway" id="UPA00276">
    <property type="reaction ID" value="UER00929"/>
</dbReference>
<evidence type="ECO:0000256" key="1">
    <source>
        <dbReference type="ARBA" id="ARBA00003072"/>
    </source>
</evidence>
<dbReference type="AlphaFoldDB" id="A0A075HUW0"/>
<dbReference type="InterPro" id="IPR023602">
    <property type="entry name" value="Riboflavin_kinase_CTP-dep"/>
</dbReference>
<evidence type="ECO:0000256" key="11">
    <source>
        <dbReference type="ARBA" id="ARBA00022777"/>
    </source>
</evidence>
<keyword evidence="6 17" id="KW-0285">Flavoprotein</keyword>
<evidence type="ECO:0000256" key="13">
    <source>
        <dbReference type="ARBA" id="ARBA00029789"/>
    </source>
</evidence>
<feature type="binding site" evidence="17">
    <location>
        <begin position="99"/>
        <end position="104"/>
    </location>
    <ligand>
        <name>CDP</name>
        <dbReference type="ChEBI" id="CHEBI:58069"/>
    </ligand>
</feature>
<dbReference type="Pfam" id="PF01982">
    <property type="entry name" value="CTP-dep_RFKase"/>
    <property type="match status" value="1"/>
</dbReference>
<dbReference type="InterPro" id="IPR036390">
    <property type="entry name" value="WH_DNA-bd_sf"/>
</dbReference>
<comment type="function">
    <text evidence="1 17">Catalyzes the CTP-dependent phosphorylation of riboflavin (vitamin B2) to form flavin mononucleotide (FMN).</text>
</comment>
<evidence type="ECO:0000259" key="18">
    <source>
        <dbReference type="Pfam" id="PF01982"/>
    </source>
</evidence>
<dbReference type="InterPro" id="IPR023470">
    <property type="entry name" value="Riboflavin_kinase_archaeal"/>
</dbReference>
<dbReference type="PANTHER" id="PTHR40706:SF1">
    <property type="entry name" value="RIBOFLAVIN KINASE"/>
    <property type="match status" value="1"/>
</dbReference>
<dbReference type="GO" id="GO:0009398">
    <property type="term" value="P:FMN biosynthetic process"/>
    <property type="evidence" value="ECO:0007669"/>
    <property type="project" value="UniProtKB-UniRule"/>
</dbReference>
<dbReference type="SUPFAM" id="SSF82114">
    <property type="entry name" value="Riboflavin kinase-like"/>
    <property type="match status" value="1"/>
</dbReference>
<comment type="caution">
    <text evidence="17">Lacks conserved residue(s) required for the propagation of feature annotation.</text>
</comment>
<evidence type="ECO:0000256" key="4">
    <source>
        <dbReference type="ARBA" id="ARBA00011987"/>
    </source>
</evidence>
<dbReference type="SUPFAM" id="SSF46785">
    <property type="entry name" value="Winged helix' DNA-binding domain"/>
    <property type="match status" value="1"/>
</dbReference>
<evidence type="ECO:0000256" key="8">
    <source>
        <dbReference type="ARBA" id="ARBA00022679"/>
    </source>
</evidence>
<gene>
    <name evidence="19" type="primary">rfk</name>
    <name evidence="17" type="synonym">ribK</name>
</gene>